<dbReference type="Proteomes" id="UP000604046">
    <property type="component" value="Unassembled WGS sequence"/>
</dbReference>
<feature type="region of interest" description="Disordered" evidence="1">
    <location>
        <begin position="200"/>
        <end position="221"/>
    </location>
</feature>
<name>A0A812IAA1_9DINO</name>
<gene>
    <name evidence="2" type="ORF">SNAT2548_LOCUS3128</name>
</gene>
<evidence type="ECO:0000313" key="2">
    <source>
        <dbReference type="EMBL" id="CAE7024855.1"/>
    </source>
</evidence>
<dbReference type="EMBL" id="CAJNDS010000191">
    <property type="protein sequence ID" value="CAE7024855.1"/>
    <property type="molecule type" value="Genomic_DNA"/>
</dbReference>
<feature type="region of interest" description="Disordered" evidence="1">
    <location>
        <begin position="257"/>
        <end position="285"/>
    </location>
</feature>
<feature type="region of interest" description="Disordered" evidence="1">
    <location>
        <begin position="106"/>
        <end position="175"/>
    </location>
</feature>
<feature type="compositionally biased region" description="Low complexity" evidence="1">
    <location>
        <begin position="163"/>
        <end position="175"/>
    </location>
</feature>
<keyword evidence="3" id="KW-1185">Reference proteome</keyword>
<feature type="compositionally biased region" description="Polar residues" evidence="1">
    <location>
        <begin position="263"/>
        <end position="277"/>
    </location>
</feature>
<dbReference type="OrthoDB" id="431864at2759"/>
<feature type="compositionally biased region" description="Polar residues" evidence="1">
    <location>
        <begin position="134"/>
        <end position="149"/>
    </location>
</feature>
<sequence length="409" mass="44330">MELVGGEFCFQFRGLVLSNSAGPSDRGRPAEQSPPQASAGQLHHTSLFRSQQISSLVWSIRTLRKLLKGVLQFMFTLLCHRHLLVHHAGSQLLKGLSGAPLATVDEGQEREATPPPANLPKPAEEEQEEEPQEVSQSLEGYPSQTTVSSKAHPAHHSSQSTNAQPSRQRPPVQPVQARPLMPHEREALYTGLSQAPSGSLAFGRCLQGRRPTPQGSPVFSPQGPRFQIFTCLDVGNGMGVLCRARQKWISWRLLQRHSHSKTEPSTGDATGTDRQPSPSFPLGLPTQHGGRGCVAELQEVIGLASLARRFAAGVRPNRFILLSTAIRSFEAGVVASMMPSIRAGLHLTYTSQGNVAGAPDYGIVPSGLLAMAVFRRFTAFSEGGVTDLQNICAWTVQPLAFRLRSPNKL</sequence>
<organism evidence="2 3">
    <name type="scientific">Symbiodinium natans</name>
    <dbReference type="NCBI Taxonomy" id="878477"/>
    <lineage>
        <taxon>Eukaryota</taxon>
        <taxon>Sar</taxon>
        <taxon>Alveolata</taxon>
        <taxon>Dinophyceae</taxon>
        <taxon>Suessiales</taxon>
        <taxon>Symbiodiniaceae</taxon>
        <taxon>Symbiodinium</taxon>
    </lineage>
</organism>
<reference evidence="2" key="1">
    <citation type="submission" date="2021-02" db="EMBL/GenBank/DDBJ databases">
        <authorList>
            <person name="Dougan E. K."/>
            <person name="Rhodes N."/>
            <person name="Thang M."/>
            <person name="Chan C."/>
        </authorList>
    </citation>
    <scope>NUCLEOTIDE SEQUENCE</scope>
</reference>
<protein>
    <submittedName>
        <fullName evidence="2">Uncharacterized protein</fullName>
    </submittedName>
</protein>
<evidence type="ECO:0000256" key="1">
    <source>
        <dbReference type="SAM" id="MobiDB-lite"/>
    </source>
</evidence>
<feature type="region of interest" description="Disordered" evidence="1">
    <location>
        <begin position="21"/>
        <end position="43"/>
    </location>
</feature>
<feature type="compositionally biased region" description="Polar residues" evidence="1">
    <location>
        <begin position="33"/>
        <end position="43"/>
    </location>
</feature>
<evidence type="ECO:0000313" key="3">
    <source>
        <dbReference type="Proteomes" id="UP000604046"/>
    </source>
</evidence>
<proteinExistence type="predicted"/>
<dbReference type="AlphaFoldDB" id="A0A812IAA1"/>
<accession>A0A812IAA1</accession>
<comment type="caution">
    <text evidence="2">The sequence shown here is derived from an EMBL/GenBank/DDBJ whole genome shotgun (WGS) entry which is preliminary data.</text>
</comment>